<evidence type="ECO:0000256" key="4">
    <source>
        <dbReference type="ARBA" id="ARBA00023125"/>
    </source>
</evidence>
<comment type="subcellular location">
    <subcellularLocation>
        <location evidence="1">Nucleus</location>
    </subcellularLocation>
</comment>
<evidence type="ECO:0000256" key="6">
    <source>
        <dbReference type="ARBA" id="ARBA00023242"/>
    </source>
</evidence>
<dbReference type="Pfam" id="PF02362">
    <property type="entry name" value="B3"/>
    <property type="match status" value="1"/>
</dbReference>
<dbReference type="InterPro" id="IPR003340">
    <property type="entry name" value="B3_DNA-bd"/>
</dbReference>
<protein>
    <submittedName>
        <fullName evidence="9">Uncharacterized protein LOC104247595</fullName>
    </submittedName>
</protein>
<reference evidence="9" key="2">
    <citation type="submission" date="2025-08" db="UniProtKB">
        <authorList>
            <consortium name="RefSeq"/>
        </authorList>
    </citation>
    <scope>IDENTIFICATION</scope>
    <source>
        <tissue evidence="9">Leaf</tissue>
    </source>
</reference>
<dbReference type="CDD" id="cd10017">
    <property type="entry name" value="B3_DNA"/>
    <property type="match status" value="1"/>
</dbReference>
<evidence type="ECO:0000256" key="1">
    <source>
        <dbReference type="ARBA" id="ARBA00004123"/>
    </source>
</evidence>
<proteinExistence type="predicted"/>
<reference evidence="8" key="1">
    <citation type="journal article" date="2013" name="Genome Biol.">
        <title>Reference genomes and transcriptomes of Nicotiana sylvestris and Nicotiana tomentosiformis.</title>
        <authorList>
            <person name="Sierro N."/>
            <person name="Battey J.N."/>
            <person name="Ouadi S."/>
            <person name="Bovet L."/>
            <person name="Goepfert S."/>
            <person name="Bakaher N."/>
            <person name="Peitsch M.C."/>
            <person name="Ivanov N.V."/>
        </authorList>
    </citation>
    <scope>NUCLEOTIDE SEQUENCE [LARGE SCALE GENOMIC DNA]</scope>
</reference>
<keyword evidence="6" id="KW-0539">Nucleus</keyword>
<gene>
    <name evidence="9" type="primary">LOC104247595</name>
</gene>
<dbReference type="STRING" id="4096.A0A1U7YJ28"/>
<evidence type="ECO:0000259" key="7">
    <source>
        <dbReference type="PROSITE" id="PS50863"/>
    </source>
</evidence>
<keyword evidence="4" id="KW-0238">DNA-binding</keyword>
<dbReference type="AlphaFoldDB" id="A0A1U7YJ28"/>
<dbReference type="Proteomes" id="UP000189701">
    <property type="component" value="Unplaced"/>
</dbReference>
<feature type="domain" description="TF-B3" evidence="7">
    <location>
        <begin position="53"/>
        <end position="133"/>
    </location>
</feature>
<keyword evidence="3" id="KW-0805">Transcription regulation</keyword>
<dbReference type="GO" id="GO:0003677">
    <property type="term" value="F:DNA binding"/>
    <property type="evidence" value="ECO:0007669"/>
    <property type="project" value="UniProtKB-KW"/>
</dbReference>
<dbReference type="SMART" id="SM01019">
    <property type="entry name" value="B3"/>
    <property type="match status" value="1"/>
</dbReference>
<evidence type="ECO:0000256" key="3">
    <source>
        <dbReference type="ARBA" id="ARBA00023015"/>
    </source>
</evidence>
<dbReference type="RefSeq" id="XP_009801951.1">
    <property type="nucleotide sequence ID" value="XM_009803649.1"/>
</dbReference>
<sequence length="133" mass="14870">MDLLIINNITDKAKPCILSSSQDFPNAEAASHSPFSQSQFVYTAKPYACQTRIPTQFALANGLTNKNCGLIIRDEKQRSWNLRLTTYGSQVYLGGRWREFHAANDLKVGDHMIFKVVTDGENQSGNFVVNSLI</sequence>
<dbReference type="PANTHER" id="PTHR31674">
    <property type="entry name" value="B3 DOMAIN-CONTAINING PROTEIN REM-LIKE 3-RELATED"/>
    <property type="match status" value="1"/>
</dbReference>
<evidence type="ECO:0000256" key="2">
    <source>
        <dbReference type="ARBA" id="ARBA00022737"/>
    </source>
</evidence>
<dbReference type="InterPro" id="IPR015300">
    <property type="entry name" value="DNA-bd_pseudobarrel_sf"/>
</dbReference>
<dbReference type="Gene3D" id="2.40.330.10">
    <property type="entry name" value="DNA-binding pseudobarrel domain"/>
    <property type="match status" value="1"/>
</dbReference>
<evidence type="ECO:0000313" key="8">
    <source>
        <dbReference type="Proteomes" id="UP000189701"/>
    </source>
</evidence>
<keyword evidence="8" id="KW-1185">Reference proteome</keyword>
<keyword evidence="5" id="KW-0804">Transcription</keyword>
<dbReference type="SUPFAM" id="SSF101936">
    <property type="entry name" value="DNA-binding pseudobarrel domain"/>
    <property type="match status" value="1"/>
</dbReference>
<dbReference type="InterPro" id="IPR039218">
    <property type="entry name" value="REM_fam"/>
</dbReference>
<evidence type="ECO:0000256" key="5">
    <source>
        <dbReference type="ARBA" id="ARBA00023163"/>
    </source>
</evidence>
<dbReference type="GO" id="GO:0005634">
    <property type="term" value="C:nucleus"/>
    <property type="evidence" value="ECO:0007669"/>
    <property type="project" value="UniProtKB-SubCell"/>
</dbReference>
<evidence type="ECO:0000313" key="9">
    <source>
        <dbReference type="RefSeq" id="XP_009801951.1"/>
    </source>
</evidence>
<dbReference type="PANTHER" id="PTHR31674:SF62">
    <property type="entry name" value="B3 DOMAIN-CONTAINING PROTEIN REM14-RELATED"/>
    <property type="match status" value="1"/>
</dbReference>
<organism evidence="8 9">
    <name type="scientific">Nicotiana sylvestris</name>
    <name type="common">Wood tobacco</name>
    <name type="synonym">South American tobacco</name>
    <dbReference type="NCBI Taxonomy" id="4096"/>
    <lineage>
        <taxon>Eukaryota</taxon>
        <taxon>Viridiplantae</taxon>
        <taxon>Streptophyta</taxon>
        <taxon>Embryophyta</taxon>
        <taxon>Tracheophyta</taxon>
        <taxon>Spermatophyta</taxon>
        <taxon>Magnoliopsida</taxon>
        <taxon>eudicotyledons</taxon>
        <taxon>Gunneridae</taxon>
        <taxon>Pentapetalae</taxon>
        <taxon>asterids</taxon>
        <taxon>lamiids</taxon>
        <taxon>Solanales</taxon>
        <taxon>Solanaceae</taxon>
        <taxon>Nicotianoideae</taxon>
        <taxon>Nicotianeae</taxon>
        <taxon>Nicotiana</taxon>
    </lineage>
</organism>
<keyword evidence="2" id="KW-0677">Repeat</keyword>
<name>A0A1U7YJ28_NICSY</name>
<accession>A0A1U7YJ28</accession>
<dbReference type="PROSITE" id="PS50863">
    <property type="entry name" value="B3"/>
    <property type="match status" value="1"/>
</dbReference>